<dbReference type="Proteomes" id="UP000770586">
    <property type="component" value="Unassembled WGS sequence"/>
</dbReference>
<dbReference type="EMBL" id="JAGGKE010000013">
    <property type="protein sequence ID" value="MBP1902947.1"/>
    <property type="molecule type" value="Genomic_DNA"/>
</dbReference>
<dbReference type="Pfam" id="PF01152">
    <property type="entry name" value="Bac_globin"/>
    <property type="match status" value="1"/>
</dbReference>
<organism evidence="6 7">
    <name type="scientific">Halorubrum trapanicum</name>
    <dbReference type="NCBI Taxonomy" id="29284"/>
    <lineage>
        <taxon>Archaea</taxon>
        <taxon>Methanobacteriati</taxon>
        <taxon>Methanobacteriota</taxon>
        <taxon>Stenosarchaea group</taxon>
        <taxon>Halobacteria</taxon>
        <taxon>Halobacteriales</taxon>
        <taxon>Haloferacaceae</taxon>
        <taxon>Halorubrum</taxon>
    </lineage>
</organism>
<dbReference type="Gene3D" id="1.10.490.10">
    <property type="entry name" value="Globins"/>
    <property type="match status" value="1"/>
</dbReference>
<evidence type="ECO:0000313" key="6">
    <source>
        <dbReference type="EMBL" id="MBP1902947.1"/>
    </source>
</evidence>
<name>A0A8J7RWL3_9EURY</name>
<dbReference type="GO" id="GO:0020037">
    <property type="term" value="F:heme binding"/>
    <property type="evidence" value="ECO:0007669"/>
    <property type="project" value="InterPro"/>
</dbReference>
<dbReference type="OrthoDB" id="313164at2157"/>
<comment type="similarity">
    <text evidence="1">Belongs to the truncated hemoglobin family. Group I subfamily.</text>
</comment>
<reference evidence="6 7" key="1">
    <citation type="submission" date="2021-03" db="EMBL/GenBank/DDBJ databases">
        <title>Genomic Encyclopedia of Type Strains, Phase IV (KMG-IV): sequencing the most valuable type-strain genomes for metagenomic binning, comparative biology and taxonomic classification.</title>
        <authorList>
            <person name="Goeker M."/>
        </authorList>
    </citation>
    <scope>NUCLEOTIDE SEQUENCE [LARGE SCALE GENOMIC DNA]</scope>
    <source>
        <strain evidence="6 7">DSM 12287</strain>
    </source>
</reference>
<sequence length="121" mass="12992">MAKTQTIYARIGGNEAVESVVADFYDRVFSDSLLQPYFEDIDRDALYAHQVQFISAVAGGPVSYDGADMQAAHEGMGITGEAFGRVATYLAEALRENGVTEDDVDAILDEVGALKPDVVAQ</sequence>
<dbReference type="GeneID" id="301689565"/>
<protein>
    <submittedName>
        <fullName evidence="6">Hemoglobin</fullName>
    </submittedName>
</protein>
<accession>A0A8J7RWL3</accession>
<dbReference type="InterPro" id="IPR012292">
    <property type="entry name" value="Globin/Proto"/>
</dbReference>
<dbReference type="GO" id="GO:0019825">
    <property type="term" value="F:oxygen binding"/>
    <property type="evidence" value="ECO:0007669"/>
    <property type="project" value="InterPro"/>
</dbReference>
<gene>
    <name evidence="6" type="ORF">J2744_002649</name>
</gene>
<dbReference type="AlphaFoldDB" id="A0A8J7RWL3"/>
<keyword evidence="2" id="KW-0813">Transport</keyword>
<evidence type="ECO:0000256" key="3">
    <source>
        <dbReference type="ARBA" id="ARBA00022617"/>
    </source>
</evidence>
<dbReference type="CDD" id="cd00454">
    <property type="entry name" value="TrHb1_N"/>
    <property type="match status" value="1"/>
</dbReference>
<keyword evidence="7" id="KW-1185">Reference proteome</keyword>
<evidence type="ECO:0000256" key="2">
    <source>
        <dbReference type="ARBA" id="ARBA00022448"/>
    </source>
</evidence>
<dbReference type="SUPFAM" id="SSF46458">
    <property type="entry name" value="Globin-like"/>
    <property type="match status" value="1"/>
</dbReference>
<evidence type="ECO:0000313" key="7">
    <source>
        <dbReference type="Proteomes" id="UP000770586"/>
    </source>
</evidence>
<keyword evidence="5" id="KW-0408">Iron</keyword>
<dbReference type="InterPro" id="IPR001486">
    <property type="entry name" value="Hemoglobin_trunc"/>
</dbReference>
<dbReference type="InterPro" id="IPR009050">
    <property type="entry name" value="Globin-like_sf"/>
</dbReference>
<dbReference type="GO" id="GO:0046872">
    <property type="term" value="F:metal ion binding"/>
    <property type="evidence" value="ECO:0007669"/>
    <property type="project" value="UniProtKB-KW"/>
</dbReference>
<evidence type="ECO:0000256" key="4">
    <source>
        <dbReference type="ARBA" id="ARBA00022723"/>
    </source>
</evidence>
<proteinExistence type="inferred from homology"/>
<evidence type="ECO:0000256" key="5">
    <source>
        <dbReference type="ARBA" id="ARBA00023004"/>
    </source>
</evidence>
<dbReference type="InterPro" id="IPR016339">
    <property type="entry name" value="Hemoglobin_trunc_I"/>
</dbReference>
<evidence type="ECO:0000256" key="1">
    <source>
        <dbReference type="ARBA" id="ARBA00009660"/>
    </source>
</evidence>
<comment type="caution">
    <text evidence="6">The sequence shown here is derived from an EMBL/GenBank/DDBJ whole genome shotgun (WGS) entry which is preliminary data.</text>
</comment>
<keyword evidence="4" id="KW-0479">Metal-binding</keyword>
<keyword evidence="3" id="KW-0349">Heme</keyword>
<dbReference type="PIRSF" id="PIRSF002030">
    <property type="entry name" value="Globin_Protozoa/Cyanobacteria"/>
    <property type="match status" value="1"/>
</dbReference>
<dbReference type="RefSeq" id="WP_186313448.1">
    <property type="nucleotide sequence ID" value="NZ_BAAADX010000008.1"/>
</dbReference>